<feature type="compositionally biased region" description="Polar residues" evidence="1">
    <location>
        <begin position="132"/>
        <end position="146"/>
    </location>
</feature>
<gene>
    <name evidence="3" type="ORF">TanjilG_02830</name>
</gene>
<dbReference type="PANTHER" id="PTHR46444">
    <property type="entry name" value="DCD (DEVELOPMENT AND CELL DEATH) DOMAIN PROTEIN-RELATED"/>
    <property type="match status" value="1"/>
</dbReference>
<dbReference type="AlphaFoldDB" id="A0A4P1RL28"/>
<evidence type="ECO:0000259" key="2">
    <source>
        <dbReference type="PROSITE" id="PS51222"/>
    </source>
</evidence>
<dbReference type="KEGG" id="lang:109345944"/>
<feature type="domain" description="DCD" evidence="2">
    <location>
        <begin position="439"/>
        <end position="566"/>
    </location>
</feature>
<dbReference type="STRING" id="3871.A0A4P1RL28"/>
<sequence>MEQIDSLEGTERPLHESSNPQSLEKNDIKKDFDPTEGYLNDMALEDGKKGTENHPELSSNPNSIESDDSKKDTDPTEGYFNDIELEDTNKGTENPPELSSNTQSTENGDSKKDIDPTEGYFNDMELEDSNKGTENPTELSSNPQSTENDDSKKGTYPPQGYLNNMPLVDNNKATESPPEVPTNSQATEKDDRKKDTDAPEEYLNNMELKNSSKGTENPPEVPTDPQSTEKDDSKKDADPPEGYLNNTELEDGKKGTENPPGVSSNPQSSEKDDSKDTDPPCESSKPELNDKHTPHSLKAKPKIVKKSESGKLKMKKDEGSQQIRGKRRNRRKNKKAASNAADKKQISNSSQQMKTSDEPPLQEAEKNKEKESQNTSSSKKRPIKESHQAQKNKIAVLDRSEEKQKNKGKRKESDESFRSRTNKDNHNGMKSQSKEKTGDKLGGIIFMCNAKTKPDCFRYRVMGVSVGKKDDVLSVKPGLKLFLYDFDLKLLYGIYKAASSGGMKLEPRAFGGKFPAQVRFKIASDCYPLPESIFKKAIKENYNQKNKFKTELTIRQVRKLSKLFRPVEVQSASPLARSPRRAIVRDRDAPDSVRGSWSHSHRERAAGDPYTSINVNSYDVRYPERDIRIERLEEITRENHRAYGIEGDRRTMAIAPHVNPMREPYERDYEHLHNMDPSRFRRDVPAHVEFSLRSDPLRLNESEYQSYFHSAISDHTRDPYHSYRYGASPRDAYLPPLSREETSSSSYLVGGIRSSNLHRRETMDDRLYSTYSASSALSDYNQRQTYHGDRWDDPLLPVSSRYSFAGPSFSRR</sequence>
<dbReference type="Pfam" id="PF10539">
    <property type="entry name" value="Dev_Cell_Death"/>
    <property type="match status" value="1"/>
</dbReference>
<feature type="compositionally biased region" description="Polar residues" evidence="1">
    <location>
        <begin position="97"/>
        <end position="107"/>
    </location>
</feature>
<dbReference type="PANTHER" id="PTHR46444:SF3">
    <property type="entry name" value="DCD (DEVELOPMENT AND CELL DEATH) DOMAIN PROTEIN"/>
    <property type="match status" value="1"/>
</dbReference>
<feature type="compositionally biased region" description="Basic and acidic residues" evidence="1">
    <location>
        <begin position="187"/>
        <end position="197"/>
    </location>
</feature>
<dbReference type="Gramene" id="OIW13310">
    <property type="protein sequence ID" value="OIW13310"/>
    <property type="gene ID" value="TanjilG_02830"/>
</dbReference>
<dbReference type="SMART" id="SM00767">
    <property type="entry name" value="DCD"/>
    <property type="match status" value="1"/>
</dbReference>
<name>A0A4P1RL28_LUPAN</name>
<feature type="compositionally biased region" description="Basic and acidic residues" evidence="1">
    <location>
        <begin position="227"/>
        <end position="238"/>
    </location>
</feature>
<proteinExistence type="predicted"/>
<feature type="compositionally biased region" description="Basic residues" evidence="1">
    <location>
        <begin position="324"/>
        <end position="335"/>
    </location>
</feature>
<feature type="region of interest" description="Disordered" evidence="1">
    <location>
        <begin position="1"/>
        <end position="436"/>
    </location>
</feature>
<reference evidence="3 4" key="1">
    <citation type="journal article" date="2017" name="Plant Biotechnol. J.">
        <title>A comprehensive draft genome sequence for lupin (Lupinus angustifolius), an emerging health food: insights into plant-microbe interactions and legume evolution.</title>
        <authorList>
            <person name="Hane J.K."/>
            <person name="Ming Y."/>
            <person name="Kamphuis L.G."/>
            <person name="Nelson M.N."/>
            <person name="Garg G."/>
            <person name="Atkins C.A."/>
            <person name="Bayer P.E."/>
            <person name="Bravo A."/>
            <person name="Bringans S."/>
            <person name="Cannon S."/>
            <person name="Edwards D."/>
            <person name="Foley R."/>
            <person name="Gao L.L."/>
            <person name="Harrison M.J."/>
            <person name="Huang W."/>
            <person name="Hurgobin B."/>
            <person name="Li S."/>
            <person name="Liu C.W."/>
            <person name="McGrath A."/>
            <person name="Morahan G."/>
            <person name="Murray J."/>
            <person name="Weller J."/>
            <person name="Jian J."/>
            <person name="Singh K.B."/>
        </authorList>
    </citation>
    <scope>NUCLEOTIDE SEQUENCE [LARGE SCALE GENOMIC DNA]</scope>
    <source>
        <strain evidence="4">cv. Tanjil</strain>
        <tissue evidence="3">Whole plant</tissue>
    </source>
</reference>
<organism evidence="3 4">
    <name type="scientific">Lupinus angustifolius</name>
    <name type="common">Narrow-leaved blue lupine</name>
    <dbReference type="NCBI Taxonomy" id="3871"/>
    <lineage>
        <taxon>Eukaryota</taxon>
        <taxon>Viridiplantae</taxon>
        <taxon>Streptophyta</taxon>
        <taxon>Embryophyta</taxon>
        <taxon>Tracheophyta</taxon>
        <taxon>Spermatophyta</taxon>
        <taxon>Magnoliopsida</taxon>
        <taxon>eudicotyledons</taxon>
        <taxon>Gunneridae</taxon>
        <taxon>Pentapetalae</taxon>
        <taxon>rosids</taxon>
        <taxon>fabids</taxon>
        <taxon>Fabales</taxon>
        <taxon>Fabaceae</taxon>
        <taxon>Papilionoideae</taxon>
        <taxon>50 kb inversion clade</taxon>
        <taxon>genistoids sensu lato</taxon>
        <taxon>core genistoids</taxon>
        <taxon>Genisteae</taxon>
        <taxon>Lupinus</taxon>
    </lineage>
</organism>
<dbReference type="OrthoDB" id="1920894at2759"/>
<feature type="compositionally biased region" description="Basic residues" evidence="1">
    <location>
        <begin position="294"/>
        <end position="304"/>
    </location>
</feature>
<feature type="compositionally biased region" description="Basic and acidic residues" evidence="1">
    <location>
        <begin position="24"/>
        <end position="33"/>
    </location>
</feature>
<evidence type="ECO:0000313" key="3">
    <source>
        <dbReference type="EMBL" id="OIW13310.1"/>
    </source>
</evidence>
<dbReference type="Proteomes" id="UP000188354">
    <property type="component" value="Chromosome LG04"/>
</dbReference>
<feature type="compositionally biased region" description="Basic and acidic residues" evidence="1">
    <location>
        <begin position="45"/>
        <end position="55"/>
    </location>
</feature>
<dbReference type="EMBL" id="CM007364">
    <property type="protein sequence ID" value="OIW13310.1"/>
    <property type="molecule type" value="Genomic_DNA"/>
</dbReference>
<accession>A0A4P1RL28</accession>
<protein>
    <recommendedName>
        <fullName evidence="2">DCD domain-containing protein</fullName>
    </recommendedName>
</protein>
<evidence type="ECO:0000313" key="4">
    <source>
        <dbReference type="Proteomes" id="UP000188354"/>
    </source>
</evidence>
<feature type="compositionally biased region" description="Basic and acidic residues" evidence="1">
    <location>
        <begin position="363"/>
        <end position="372"/>
    </location>
</feature>
<dbReference type="PROSITE" id="PS51222">
    <property type="entry name" value="DCD"/>
    <property type="match status" value="1"/>
</dbReference>
<evidence type="ECO:0000256" key="1">
    <source>
        <dbReference type="SAM" id="MobiDB-lite"/>
    </source>
</evidence>
<feature type="compositionally biased region" description="Basic and acidic residues" evidence="1">
    <location>
        <begin position="305"/>
        <end position="319"/>
    </location>
</feature>
<feature type="compositionally biased region" description="Basic and acidic residues" evidence="1">
    <location>
        <begin position="396"/>
        <end position="436"/>
    </location>
</feature>
<dbReference type="InterPro" id="IPR013989">
    <property type="entry name" value="Dev_and_cell_death_domain"/>
</dbReference>
<feature type="compositionally biased region" description="Basic and acidic residues" evidence="1">
    <location>
        <begin position="269"/>
        <end position="293"/>
    </location>
</feature>
<keyword evidence="4" id="KW-1185">Reference proteome</keyword>